<evidence type="ECO:0000313" key="9">
    <source>
        <dbReference type="EMBL" id="GIN96856.1"/>
    </source>
</evidence>
<feature type="domain" description="Bacterial sugar transferase" evidence="8">
    <location>
        <begin position="35"/>
        <end position="214"/>
    </location>
</feature>
<evidence type="ECO:0000256" key="1">
    <source>
        <dbReference type="ARBA" id="ARBA00004141"/>
    </source>
</evidence>
<proteinExistence type="inferred from homology"/>
<dbReference type="InterPro" id="IPR017475">
    <property type="entry name" value="EPS_sugar_tfrase"/>
</dbReference>
<keyword evidence="6 7" id="KW-0472">Membrane</keyword>
<evidence type="ECO:0000256" key="3">
    <source>
        <dbReference type="ARBA" id="ARBA00022679"/>
    </source>
</evidence>
<keyword evidence="3" id="KW-0808">Transferase</keyword>
<dbReference type="Proteomes" id="UP000680670">
    <property type="component" value="Unassembled WGS sequence"/>
</dbReference>
<keyword evidence="4 7" id="KW-0812">Transmembrane</keyword>
<evidence type="ECO:0000256" key="4">
    <source>
        <dbReference type="ARBA" id="ARBA00022692"/>
    </source>
</evidence>
<evidence type="ECO:0000256" key="6">
    <source>
        <dbReference type="ARBA" id="ARBA00023136"/>
    </source>
</evidence>
<comment type="subcellular location">
    <subcellularLocation>
        <location evidence="1">Membrane</location>
        <topology evidence="1">Multi-pass membrane protein</topology>
    </subcellularLocation>
</comment>
<reference evidence="9 10" key="1">
    <citation type="submission" date="2021-03" db="EMBL/GenBank/DDBJ databases">
        <title>Antimicrobial resistance genes in bacteria isolated from Japanese honey, and their potential for conferring macrolide and lincosamide resistance in the American foulbrood pathogen Paenibacillus larvae.</title>
        <authorList>
            <person name="Okamoto M."/>
            <person name="Kumagai M."/>
            <person name="Kanamori H."/>
            <person name="Takamatsu D."/>
        </authorList>
    </citation>
    <scope>NUCLEOTIDE SEQUENCE [LARGE SCALE GENOMIC DNA]</scope>
    <source>
        <strain evidence="9 10">J6TS1</strain>
    </source>
</reference>
<keyword evidence="10" id="KW-1185">Reference proteome</keyword>
<dbReference type="NCBIfam" id="TIGR03025">
    <property type="entry name" value="EPS_sugtrans"/>
    <property type="match status" value="1"/>
</dbReference>
<dbReference type="PANTHER" id="PTHR30576:SF0">
    <property type="entry name" value="UNDECAPRENYL-PHOSPHATE N-ACETYLGALACTOSAMINYL 1-PHOSPHATE TRANSFERASE-RELATED"/>
    <property type="match status" value="1"/>
</dbReference>
<dbReference type="EMBL" id="BORJ01000006">
    <property type="protein sequence ID" value="GIN96856.1"/>
    <property type="molecule type" value="Genomic_DNA"/>
</dbReference>
<evidence type="ECO:0000256" key="5">
    <source>
        <dbReference type="ARBA" id="ARBA00022989"/>
    </source>
</evidence>
<organism evidence="9 10">
    <name type="scientific">Siminovitchia terrae</name>
    <name type="common">Bacillus terrae</name>
    <dbReference type="NCBI Taxonomy" id="1914933"/>
    <lineage>
        <taxon>Bacteria</taxon>
        <taxon>Bacillati</taxon>
        <taxon>Bacillota</taxon>
        <taxon>Bacilli</taxon>
        <taxon>Bacillales</taxon>
        <taxon>Bacillaceae</taxon>
        <taxon>Siminovitchia</taxon>
    </lineage>
</organism>
<name>A0ABQ4KXT2_SIMTE</name>
<protein>
    <submittedName>
        <fullName evidence="9">Capsular polysaccharide biosynthesis protein</fullName>
    </submittedName>
</protein>
<sequence>MNQKANNYFHEYASASTVIKRKNFQSAKGSYPFIKRGLDMCLSLFGLIIASPVMLLFALLIKIESKGPAFFKQERVGLNGKYFTIIKLRSMTMDAEKNGAQWAQKNDPRVTKIGKFIRKTRIDELPQLYNVLAGDMSIIGPRPERPIFTAQFNKDIPGFVERLSIKPGLTGWAQINGGYDITPEEKLNHDMYYIRNKSLKLDMKIILKTIVICFTGNGAR</sequence>
<keyword evidence="5 7" id="KW-1133">Transmembrane helix</keyword>
<gene>
    <name evidence="9" type="ORF">J6TS1_27260</name>
</gene>
<evidence type="ECO:0000313" key="10">
    <source>
        <dbReference type="Proteomes" id="UP000680670"/>
    </source>
</evidence>
<comment type="caution">
    <text evidence="9">The sequence shown here is derived from an EMBL/GenBank/DDBJ whole genome shotgun (WGS) entry which is preliminary data.</text>
</comment>
<evidence type="ECO:0000259" key="8">
    <source>
        <dbReference type="Pfam" id="PF02397"/>
    </source>
</evidence>
<evidence type="ECO:0000256" key="2">
    <source>
        <dbReference type="ARBA" id="ARBA00006464"/>
    </source>
</evidence>
<dbReference type="Pfam" id="PF02397">
    <property type="entry name" value="Bac_transf"/>
    <property type="match status" value="1"/>
</dbReference>
<dbReference type="InterPro" id="IPR003362">
    <property type="entry name" value="Bact_transf"/>
</dbReference>
<accession>A0ABQ4KXT2</accession>
<comment type="similarity">
    <text evidence="2">Belongs to the bacterial sugar transferase family.</text>
</comment>
<feature type="transmembrane region" description="Helical" evidence="7">
    <location>
        <begin position="42"/>
        <end position="61"/>
    </location>
</feature>
<evidence type="ECO:0000256" key="7">
    <source>
        <dbReference type="SAM" id="Phobius"/>
    </source>
</evidence>
<dbReference type="PANTHER" id="PTHR30576">
    <property type="entry name" value="COLANIC BIOSYNTHESIS UDP-GLUCOSE LIPID CARRIER TRANSFERASE"/>
    <property type="match status" value="1"/>
</dbReference>